<dbReference type="InterPro" id="IPR035892">
    <property type="entry name" value="C2_domain_sf"/>
</dbReference>
<dbReference type="SUPFAM" id="SSF49562">
    <property type="entry name" value="C2 domain (Calcium/lipid-binding domain, CaLB)"/>
    <property type="match status" value="1"/>
</dbReference>
<dbReference type="PROSITE" id="PS50004">
    <property type="entry name" value="C2"/>
    <property type="match status" value="1"/>
</dbReference>
<dbReference type="Ensembl" id="ENSORLT00020022464.1">
    <property type="protein sequence ID" value="ENSORLP00020030922.1"/>
    <property type="gene ID" value="ENSORLG00020015672.1"/>
</dbReference>
<evidence type="ECO:0000259" key="5">
    <source>
        <dbReference type="PROSITE" id="PS50004"/>
    </source>
</evidence>
<dbReference type="InterPro" id="IPR000008">
    <property type="entry name" value="C2_dom"/>
</dbReference>
<dbReference type="PANTHER" id="PTHR45716:SF1">
    <property type="entry name" value="SYNAPTOTAGMIN-LIKE PROTEIN 3"/>
    <property type="match status" value="1"/>
</dbReference>
<feature type="region of interest" description="Disordered" evidence="4">
    <location>
        <begin position="1"/>
        <end position="68"/>
    </location>
</feature>
<evidence type="ECO:0000256" key="1">
    <source>
        <dbReference type="ARBA" id="ARBA00004370"/>
    </source>
</evidence>
<dbReference type="SMART" id="SM00239">
    <property type="entry name" value="C2"/>
    <property type="match status" value="1"/>
</dbReference>
<evidence type="ECO:0000313" key="7">
    <source>
        <dbReference type="Proteomes" id="UP000265180"/>
    </source>
</evidence>
<protein>
    <recommendedName>
        <fullName evidence="5">C2 domain-containing protein</fullName>
    </recommendedName>
</protein>
<evidence type="ECO:0000313" key="6">
    <source>
        <dbReference type="Ensembl" id="ENSORLP00020030922.1"/>
    </source>
</evidence>
<dbReference type="GO" id="GO:0016020">
    <property type="term" value="C:membrane"/>
    <property type="evidence" value="ECO:0007669"/>
    <property type="project" value="UniProtKB-SubCell"/>
</dbReference>
<dbReference type="FunFam" id="2.60.40.150:FF:000006">
    <property type="entry name" value="Synaptotagmin-like 5, isoform CRA_a"/>
    <property type="match status" value="1"/>
</dbReference>
<name>A0A3P9MD37_ORYLA</name>
<dbReference type="Proteomes" id="UP000265180">
    <property type="component" value="Chromosome 24"/>
</dbReference>
<sequence>MAGPSAQEQGPEPTPQGHEHSRLRCNVYPPAARREHRRAQEAGTPGTRPPLQRGPYPPPGKRQGTDGPRSHLPCKMCVRVCVFERVCVCMCVCLCWNVYIEGGGVCVLRGVQLKLAGRALRGHLLITHSDGSISSISADCGHFDSVSVTGELELAVVYNSNALCLEVTVGACRNLTHGDGKRKKCNPYVKLYVLPDKSSKLKTSVKRNTTDPIYNEVVKYDIERHLLFGKRLQASVWHSGTLKRRVFLGEVLIPLDGWRYEDKSPQRFHWYPLCPKVRAENNFGKEPELMLGLLKV</sequence>
<comment type="subcellular location">
    <subcellularLocation>
        <location evidence="1">Membrane</location>
    </subcellularLocation>
</comment>
<evidence type="ECO:0000256" key="3">
    <source>
        <dbReference type="ARBA" id="ARBA00023136"/>
    </source>
</evidence>
<dbReference type="Gene3D" id="2.60.40.150">
    <property type="entry name" value="C2 domain"/>
    <property type="match status" value="1"/>
</dbReference>
<keyword evidence="3" id="KW-0472">Membrane</keyword>
<organism evidence="6 7">
    <name type="scientific">Oryzias latipes</name>
    <name type="common">Japanese rice fish</name>
    <name type="synonym">Japanese killifish</name>
    <dbReference type="NCBI Taxonomy" id="8090"/>
    <lineage>
        <taxon>Eukaryota</taxon>
        <taxon>Metazoa</taxon>
        <taxon>Chordata</taxon>
        <taxon>Craniata</taxon>
        <taxon>Vertebrata</taxon>
        <taxon>Euteleostomi</taxon>
        <taxon>Actinopterygii</taxon>
        <taxon>Neopterygii</taxon>
        <taxon>Teleostei</taxon>
        <taxon>Neoteleostei</taxon>
        <taxon>Acanthomorphata</taxon>
        <taxon>Ovalentaria</taxon>
        <taxon>Atherinomorphae</taxon>
        <taxon>Beloniformes</taxon>
        <taxon>Adrianichthyidae</taxon>
        <taxon>Oryziinae</taxon>
        <taxon>Oryzias</taxon>
    </lineage>
</organism>
<evidence type="ECO:0000256" key="4">
    <source>
        <dbReference type="SAM" id="MobiDB-lite"/>
    </source>
</evidence>
<proteinExistence type="predicted"/>
<reference evidence="6 7" key="2">
    <citation type="submission" date="2017-04" db="EMBL/GenBank/DDBJ databases">
        <title>CpG methylation of centromeres and impact of large insertions on vertebrate speciation.</title>
        <authorList>
            <person name="Ichikawa K."/>
            <person name="Yoshimura J."/>
            <person name="Morishita S."/>
        </authorList>
    </citation>
    <scope>NUCLEOTIDE SEQUENCE</scope>
    <source>
        <strain evidence="6 7">HNI</strain>
    </source>
</reference>
<reference evidence="6" key="3">
    <citation type="submission" date="2025-08" db="UniProtKB">
        <authorList>
            <consortium name="Ensembl"/>
        </authorList>
    </citation>
    <scope>IDENTIFICATION</scope>
    <source>
        <strain evidence="6">HNI</strain>
    </source>
</reference>
<dbReference type="Pfam" id="PF00168">
    <property type="entry name" value="C2"/>
    <property type="match status" value="1"/>
</dbReference>
<accession>A0A3P9MD37</accession>
<reference evidence="6" key="4">
    <citation type="submission" date="2025-09" db="UniProtKB">
        <authorList>
            <consortium name="Ensembl"/>
        </authorList>
    </citation>
    <scope>IDENTIFICATION</scope>
    <source>
        <strain evidence="6">HNI</strain>
    </source>
</reference>
<feature type="domain" description="C2" evidence="5">
    <location>
        <begin position="148"/>
        <end position="268"/>
    </location>
</feature>
<evidence type="ECO:0000256" key="2">
    <source>
        <dbReference type="ARBA" id="ARBA00022737"/>
    </source>
</evidence>
<dbReference type="PANTHER" id="PTHR45716">
    <property type="entry name" value="BITESIZE, ISOFORM I"/>
    <property type="match status" value="1"/>
</dbReference>
<dbReference type="AlphaFoldDB" id="A0A3P9MD37"/>
<keyword evidence="2" id="KW-0677">Repeat</keyword>
<reference key="1">
    <citation type="journal article" date="2007" name="Nature">
        <title>The medaka draft genome and insights into vertebrate genome evolution.</title>
        <authorList>
            <person name="Kasahara M."/>
            <person name="Naruse K."/>
            <person name="Sasaki S."/>
            <person name="Nakatani Y."/>
            <person name="Qu W."/>
            <person name="Ahsan B."/>
            <person name="Yamada T."/>
            <person name="Nagayasu Y."/>
            <person name="Doi K."/>
            <person name="Kasai Y."/>
            <person name="Jindo T."/>
            <person name="Kobayashi D."/>
            <person name="Shimada A."/>
            <person name="Toyoda A."/>
            <person name="Kuroki Y."/>
            <person name="Fujiyama A."/>
            <person name="Sasaki T."/>
            <person name="Shimizu A."/>
            <person name="Asakawa S."/>
            <person name="Shimizu N."/>
            <person name="Hashimoto S."/>
            <person name="Yang J."/>
            <person name="Lee Y."/>
            <person name="Matsushima K."/>
            <person name="Sugano S."/>
            <person name="Sakaizumi M."/>
            <person name="Narita T."/>
            <person name="Ohishi K."/>
            <person name="Haga S."/>
            <person name="Ohta F."/>
            <person name="Nomoto H."/>
            <person name="Nogata K."/>
            <person name="Morishita T."/>
            <person name="Endo T."/>
            <person name="Shin-I T."/>
            <person name="Takeda H."/>
            <person name="Morishita S."/>
            <person name="Kohara Y."/>
        </authorList>
    </citation>
    <scope>NUCLEOTIDE SEQUENCE [LARGE SCALE GENOMIC DNA]</scope>
    <source>
        <strain>Hd-rR</strain>
    </source>
</reference>